<reference evidence="9" key="1">
    <citation type="submission" date="2021-01" db="EMBL/GenBank/DDBJ databases">
        <authorList>
            <person name="Corre E."/>
            <person name="Pelletier E."/>
            <person name="Niang G."/>
            <person name="Scheremetjew M."/>
            <person name="Finn R."/>
            <person name="Kale V."/>
            <person name="Holt S."/>
            <person name="Cochrane G."/>
            <person name="Meng A."/>
            <person name="Brown T."/>
            <person name="Cohen L."/>
        </authorList>
    </citation>
    <scope>NUCLEOTIDE SEQUENCE</scope>
    <source>
        <strain evidence="9">NIES-2562</strain>
    </source>
</reference>
<dbReference type="GO" id="GO:0000145">
    <property type="term" value="C:exocyst"/>
    <property type="evidence" value="ECO:0007669"/>
    <property type="project" value="UniProtKB-UniRule"/>
</dbReference>
<dbReference type="InterPro" id="IPR048359">
    <property type="entry name" value="EXOC6_Sec15_N"/>
</dbReference>
<organism evidence="9">
    <name type="scientific">Palpitomonas bilix</name>
    <dbReference type="NCBI Taxonomy" id="652834"/>
    <lineage>
        <taxon>Eukaryota</taxon>
        <taxon>Eukaryota incertae sedis</taxon>
    </lineage>
</organism>
<dbReference type="GO" id="GO:0090522">
    <property type="term" value="P:vesicle tethering involved in exocytosis"/>
    <property type="evidence" value="ECO:0007669"/>
    <property type="project" value="UniProtKB-UniRule"/>
</dbReference>
<evidence type="ECO:0000256" key="2">
    <source>
        <dbReference type="ARBA" id="ARBA00022448"/>
    </source>
</evidence>
<dbReference type="Pfam" id="PF04091">
    <property type="entry name" value="Sec15_C"/>
    <property type="match status" value="1"/>
</dbReference>
<dbReference type="GO" id="GO:0016020">
    <property type="term" value="C:membrane"/>
    <property type="evidence" value="ECO:0007669"/>
    <property type="project" value="TreeGrafter"/>
</dbReference>
<proteinExistence type="inferred from homology"/>
<gene>
    <name evidence="9" type="ORF">PBIL07802_LOCUS32209</name>
</gene>
<dbReference type="InterPro" id="IPR042044">
    <property type="entry name" value="EXOC6PINT-1/Sec15/Tip20_C_dom2"/>
</dbReference>
<name>A0A7S3LWZ2_9EUKA</name>
<evidence type="ECO:0000259" key="7">
    <source>
        <dbReference type="Pfam" id="PF04091"/>
    </source>
</evidence>
<protein>
    <recommendedName>
        <fullName evidence="5">Exocyst complex component</fullName>
    </recommendedName>
</protein>
<evidence type="ECO:0000256" key="6">
    <source>
        <dbReference type="SAM" id="MobiDB-lite"/>
    </source>
</evidence>
<evidence type="ECO:0000259" key="8">
    <source>
        <dbReference type="Pfam" id="PF20651"/>
    </source>
</evidence>
<accession>A0A7S3LWZ2</accession>
<dbReference type="GO" id="GO:0006893">
    <property type="term" value="P:Golgi to plasma membrane transport"/>
    <property type="evidence" value="ECO:0007669"/>
    <property type="project" value="TreeGrafter"/>
</dbReference>
<dbReference type="PIRSF" id="PIRSF025007">
    <property type="entry name" value="Sec15"/>
    <property type="match status" value="1"/>
</dbReference>
<keyword evidence="3 5" id="KW-0268">Exocytosis</keyword>
<evidence type="ECO:0000256" key="4">
    <source>
        <dbReference type="ARBA" id="ARBA00023054"/>
    </source>
</evidence>
<sequence length="798" mass="91726">MEEARIVGEAEDALLSALVESDDIHPVLRTVCERKLQQSFMRKCREFVREKDIEVEELCRVGYQDFIKSVDQLLTVKEEVSQLKSSIIDNHADLLESSSLVLDSGTSLYKARRLLQRMQSLRERIKDSLTILEMVEKGNTLLREEKYLRALRLLQSIRKNYLTPQRRSEIEFCRILYDSIPLVCENIRADVQSRLTDWMVKVREDAAKIGEEAISAMMEQRRMEEQLGESRHREFEQANEDDERNGRKLVSSSLSSKKFFQTVETHDDALEGEEGSSSITRRVFDVPYPSLLELHTCVAVHEALGRKSQFRSYYNENRRMQLQLDIQPPASGSFTQSYRAYFYRVCGFFIAEEHVQREAGGVVSNADVDALWEIALKTLKRVLRTELSDLQDPSMLLQVKDLVLLFCSTLREFGYHIAPLREYIEDSRDQYLSLLRRSFKATVGRLLEEEEYMPMTVHSREEVEAKLVPFKLDDCVREGETYPIECKFSRTVPLLCKAVKSFIFDFHSFVKSSSEACVDVTKEIDSLLQTCVDKPLNNIISQSVSLNISQAVRLAVNLSHLAQSCDVFADYISKLGDRSKSSKAPRLSTKALFLQTQNRVEDGLYELMQNKVNEFIAESDIFNTLPSSPSLEPTDAVMDLYNFLNTLCVSVLSSLAQGTREALLFHTCRCISKLLLDPLMGGSMKRFNYFFMLNLMKNVELMEDFADQRDVPNLRECFLEARQLVELIALDDLSALSSPARWEETFGQVDKMKAIMVLERYKEASVPLLKSKVVHSVRVPKKRAVEAIVKKIRELNAW</sequence>
<feature type="region of interest" description="Disordered" evidence="6">
    <location>
        <begin position="221"/>
        <end position="247"/>
    </location>
</feature>
<keyword evidence="4" id="KW-0175">Coiled coil</keyword>
<comment type="function">
    <text evidence="5">Component of the exocyst complex involved in the docking of exocytic vesicles with fusion sites on the plasma membrane.</text>
</comment>
<dbReference type="InterPro" id="IPR042045">
    <property type="entry name" value="EXOC6/Sec15_C_dom1"/>
</dbReference>
<dbReference type="AlphaFoldDB" id="A0A7S3LWZ2"/>
<dbReference type="InterPro" id="IPR007225">
    <property type="entry name" value="EXOC6/Sec15"/>
</dbReference>
<feature type="compositionally biased region" description="Basic and acidic residues" evidence="6">
    <location>
        <begin position="221"/>
        <end position="236"/>
    </location>
</feature>
<feature type="domain" description="Exocyst complex subunit EXOC6/Sec15 C-terminal" evidence="7">
    <location>
        <begin position="420"/>
        <end position="760"/>
    </location>
</feature>
<comment type="similarity">
    <text evidence="1 5">Belongs to the SEC15 family.</text>
</comment>
<evidence type="ECO:0000313" key="9">
    <source>
        <dbReference type="EMBL" id="CAE0269856.1"/>
    </source>
</evidence>
<evidence type="ECO:0000256" key="3">
    <source>
        <dbReference type="ARBA" id="ARBA00022483"/>
    </source>
</evidence>
<keyword evidence="2 5" id="KW-0813">Transport</keyword>
<dbReference type="Gene3D" id="1.20.58.670">
    <property type="entry name" value="Dsl1p vesicle tethering complex, Tip20p subunit, domain D"/>
    <property type="match status" value="1"/>
</dbReference>
<dbReference type="InterPro" id="IPR046361">
    <property type="entry name" value="EXOC6/Sec15_C"/>
</dbReference>
<dbReference type="EMBL" id="HBIB01048874">
    <property type="protein sequence ID" value="CAE0269856.1"/>
    <property type="molecule type" value="Transcribed_RNA"/>
</dbReference>
<feature type="domain" description="Exocyst complex component EXOC6/Sec15 N-terminal" evidence="8">
    <location>
        <begin position="45"/>
        <end position="213"/>
    </location>
</feature>
<dbReference type="GO" id="GO:0006886">
    <property type="term" value="P:intracellular protein transport"/>
    <property type="evidence" value="ECO:0007669"/>
    <property type="project" value="InterPro"/>
</dbReference>
<dbReference type="Gene3D" id="1.10.357.30">
    <property type="entry name" value="Exocyst complex subunit Sec15 C-terminal domain, N-terminal subdomain"/>
    <property type="match status" value="1"/>
</dbReference>
<dbReference type="PANTHER" id="PTHR12702">
    <property type="entry name" value="SEC15"/>
    <property type="match status" value="1"/>
</dbReference>
<dbReference type="Pfam" id="PF20651">
    <property type="entry name" value="EXOC6_Sec15_N"/>
    <property type="match status" value="1"/>
</dbReference>
<evidence type="ECO:0000256" key="5">
    <source>
        <dbReference type="PIRNR" id="PIRNR025007"/>
    </source>
</evidence>
<evidence type="ECO:0000256" key="1">
    <source>
        <dbReference type="ARBA" id="ARBA00007944"/>
    </source>
</evidence>
<dbReference type="PANTHER" id="PTHR12702:SF0">
    <property type="entry name" value="EXOCYST COMPLEX COMPONENT 6"/>
    <property type="match status" value="1"/>
</dbReference>